<accession>A0A9R0VBM2</accession>
<protein>
    <submittedName>
        <fullName evidence="1">Uncharacterized protein</fullName>
    </submittedName>
</protein>
<proteinExistence type="predicted"/>
<dbReference type="AlphaFoldDB" id="A0A9R0VBM2"/>
<dbReference type="PANTHER" id="PTHR35828">
    <property type="entry name" value="OS08G0203800 PROTEIN-RELATED"/>
    <property type="match status" value="1"/>
</dbReference>
<organism evidence="1 2">
    <name type="scientific">Triticum turgidum subsp. durum</name>
    <name type="common">Durum wheat</name>
    <name type="synonym">Triticum durum</name>
    <dbReference type="NCBI Taxonomy" id="4567"/>
    <lineage>
        <taxon>Eukaryota</taxon>
        <taxon>Viridiplantae</taxon>
        <taxon>Streptophyta</taxon>
        <taxon>Embryophyta</taxon>
        <taxon>Tracheophyta</taxon>
        <taxon>Spermatophyta</taxon>
        <taxon>Magnoliopsida</taxon>
        <taxon>Liliopsida</taxon>
        <taxon>Poales</taxon>
        <taxon>Poaceae</taxon>
        <taxon>BOP clade</taxon>
        <taxon>Pooideae</taxon>
        <taxon>Triticodae</taxon>
        <taxon>Triticeae</taxon>
        <taxon>Triticinae</taxon>
        <taxon>Triticum</taxon>
    </lineage>
</organism>
<evidence type="ECO:0000313" key="2">
    <source>
        <dbReference type="Proteomes" id="UP000324705"/>
    </source>
</evidence>
<gene>
    <name evidence="1" type="ORF">TRITD_1Bv1G199470</name>
</gene>
<dbReference type="EMBL" id="LT934112">
    <property type="protein sequence ID" value="VAH22037.1"/>
    <property type="molecule type" value="Genomic_DNA"/>
</dbReference>
<dbReference type="Gramene" id="TRITD1Bv1G199470.1">
    <property type="protein sequence ID" value="TRITD1Bv1G199470.1"/>
    <property type="gene ID" value="TRITD1Bv1G199470"/>
</dbReference>
<evidence type="ECO:0000313" key="1">
    <source>
        <dbReference type="EMBL" id="VAH22037.1"/>
    </source>
</evidence>
<keyword evidence="2" id="KW-1185">Reference proteome</keyword>
<sequence>MPPFTPVPWCSIGERYSFLTVPWPPDSQAAVLTSRRGLLVVRFVPLNEPTNGYEKIMNLALYDPIAGRGRDLPELKSDRPFRIEGCALLTHADCCPDETASSFFKVLIIGGDRDEPRHNLHVFTSTESSSSWGTPRECYDSLEDDDTRVVSQQTTAVVCHGIAHWLFKNASNLYALSVCARTTEMSLTRLPVTPDQTQPLLGVTNDGTPCLLRLDGKCIMLEIWTRPSHNMSRESDSNTGCWHRTKMINLQRPEHGKIDQVQCVCVGQTSGILLVKDNQEDMYIVDLQTGAMEAVTNWFHGIVVMAIPFEMDWPEFFTRNLANSRIERAKLGGVL</sequence>
<name>A0A9R0VBM2_TRITD</name>
<reference evidence="1 2" key="1">
    <citation type="submission" date="2017-09" db="EMBL/GenBank/DDBJ databases">
        <authorList>
            <consortium name="International Durum Wheat Genome Sequencing Consortium (IDWGSC)"/>
            <person name="Milanesi L."/>
        </authorList>
    </citation>
    <scope>NUCLEOTIDE SEQUENCE [LARGE SCALE GENOMIC DNA]</scope>
    <source>
        <strain evidence="2">cv. Svevo</strain>
    </source>
</reference>
<dbReference type="Proteomes" id="UP000324705">
    <property type="component" value="Chromosome 1B"/>
</dbReference>
<dbReference type="PANTHER" id="PTHR35828:SF20">
    <property type="entry name" value="F-BOX DOMAIN-CONTAINING PROTEIN"/>
    <property type="match status" value="1"/>
</dbReference>